<evidence type="ECO:0000256" key="12">
    <source>
        <dbReference type="ARBA" id="ARBA00037793"/>
    </source>
</evidence>
<dbReference type="Pfam" id="PF22849">
    <property type="entry name" value="CATSPERE_Ig-like"/>
    <property type="match status" value="1"/>
</dbReference>
<gene>
    <name evidence="17" type="primary">LOC103595108</name>
</gene>
<feature type="non-terminal residue" evidence="17">
    <location>
        <position position="1"/>
    </location>
</feature>
<evidence type="ECO:0000313" key="16">
    <source>
        <dbReference type="Proteomes" id="UP000694923"/>
    </source>
</evidence>
<protein>
    <submittedName>
        <fullName evidence="17">Uncharacterized protein C1orf101 homolog</fullName>
    </submittedName>
</protein>
<evidence type="ECO:0000259" key="15">
    <source>
        <dbReference type="Pfam" id="PF22850"/>
    </source>
</evidence>
<feature type="domain" description="CATSPERD/E C-terminal" evidence="15">
    <location>
        <begin position="262"/>
        <end position="420"/>
    </location>
</feature>
<feature type="domain" description="CATSPERE Ig-like" evidence="14">
    <location>
        <begin position="173"/>
        <end position="235"/>
    </location>
</feature>
<evidence type="ECO:0000256" key="5">
    <source>
        <dbReference type="ARBA" id="ARBA00022846"/>
    </source>
</evidence>
<dbReference type="PANTHER" id="PTHR33722">
    <property type="entry name" value="CATION CHANNEL SPERM-ASSOCIATED PROTEIN SUBUNIT DELTA-RELATED"/>
    <property type="match status" value="1"/>
</dbReference>
<evidence type="ECO:0000259" key="13">
    <source>
        <dbReference type="Pfam" id="PF22844"/>
    </source>
</evidence>
<keyword evidence="11" id="KW-0966">Cell projection</keyword>
<evidence type="ECO:0000256" key="9">
    <source>
        <dbReference type="ARBA" id="ARBA00023157"/>
    </source>
</evidence>
<dbReference type="RefSeq" id="XP_008576645.1">
    <property type="nucleotide sequence ID" value="XM_008578423.1"/>
</dbReference>
<keyword evidence="4" id="KW-0732">Signal</keyword>
<dbReference type="PANTHER" id="PTHR33722:SF3">
    <property type="entry name" value="CATION CHANNEL SPERM-ASSOCIATED AUXILIARY SUBUNIT EPSILON"/>
    <property type="match status" value="1"/>
</dbReference>
<reference evidence="17" key="1">
    <citation type="submission" date="2025-08" db="UniProtKB">
        <authorList>
            <consortium name="RefSeq"/>
        </authorList>
    </citation>
    <scope>IDENTIFICATION</scope>
</reference>
<evidence type="ECO:0000313" key="17">
    <source>
        <dbReference type="RefSeq" id="XP_008576645.1"/>
    </source>
</evidence>
<comment type="similarity">
    <text evidence="1">Belongs to the CATSPERD family.</text>
</comment>
<keyword evidence="16" id="KW-1185">Reference proteome</keyword>
<evidence type="ECO:0000259" key="14">
    <source>
        <dbReference type="Pfam" id="PF22849"/>
    </source>
</evidence>
<dbReference type="InterPro" id="IPR053816">
    <property type="entry name" value="CATSPERE_beta-prop"/>
</dbReference>
<keyword evidence="7" id="KW-0969">Cilium</keyword>
<keyword evidence="6" id="KW-1133">Transmembrane helix</keyword>
<evidence type="ECO:0000256" key="7">
    <source>
        <dbReference type="ARBA" id="ARBA00023069"/>
    </source>
</evidence>
<dbReference type="InterPro" id="IPR053814">
    <property type="entry name" value="CATSPERD/E_C"/>
</dbReference>
<keyword evidence="5" id="KW-0282">Flagellum</keyword>
<feature type="domain" description="CATSPERE beta-propeller" evidence="13">
    <location>
        <begin position="3"/>
        <end position="159"/>
    </location>
</feature>
<name>A0ABM0R7Q4_GALVR</name>
<keyword evidence="2" id="KW-1003">Cell membrane</keyword>
<dbReference type="InterPro" id="IPR053815">
    <property type="entry name" value="CATSPERE_Ig-like"/>
</dbReference>
<dbReference type="InterPro" id="IPR028751">
    <property type="entry name" value="CATSPERD/E"/>
</dbReference>
<evidence type="ECO:0000256" key="11">
    <source>
        <dbReference type="ARBA" id="ARBA00023273"/>
    </source>
</evidence>
<evidence type="ECO:0000256" key="4">
    <source>
        <dbReference type="ARBA" id="ARBA00022729"/>
    </source>
</evidence>
<accession>A0ABM0R7Q4</accession>
<organism evidence="16 17">
    <name type="scientific">Galeopterus variegatus</name>
    <name type="common">Malayan flying lemur</name>
    <name type="synonym">Cynocephalus variegatus</name>
    <dbReference type="NCBI Taxonomy" id="482537"/>
    <lineage>
        <taxon>Eukaryota</taxon>
        <taxon>Metazoa</taxon>
        <taxon>Chordata</taxon>
        <taxon>Craniata</taxon>
        <taxon>Vertebrata</taxon>
        <taxon>Euteleostomi</taxon>
        <taxon>Mammalia</taxon>
        <taxon>Eutheria</taxon>
        <taxon>Euarchontoglires</taxon>
        <taxon>Dermoptera</taxon>
        <taxon>Cynocephalidae</taxon>
        <taxon>Galeopterus</taxon>
    </lineage>
</organism>
<sequence length="421" mass="48972">EARNRSHIAIWTENEVYLGYTNLSFVKIVTTTEMRNRLNISSLDTLTIHNVEYTGHPLELAVLFSYCTTCTVTKTIYIVIYNEDTRQQVCQDFELDVPINSFLVPRFIFSAITELILWDKHRIYYYYNNFTDNGVIQTPTGNGNLSILSNDSIIHDVFMVCSYLIQQFLQRLALSKFARKINFVVRETILSFSQNINYEAVKDYFKLQNQNTGLVLLNLRPSEYSKTCPTAKKVFQIAVGCDKNKFIAVKGFNNTECLHHDFSYVIEKSYLRHRPSKNLKVRYDWNAYGCPLKLDSTEKFQPVIQLFDDNGFIENVEANFIVWEIHGRKDYSFNNTMKQSGCLNEAQTWKSMTELNKHLPLGNAWGPENYKHCFSYAIGKPGDLNQPYEIINHSNGNHLFWPEGHSGMYIFCVKILDPNYR</sequence>
<evidence type="ECO:0000256" key="2">
    <source>
        <dbReference type="ARBA" id="ARBA00022475"/>
    </source>
</evidence>
<dbReference type="Pfam" id="PF22850">
    <property type="entry name" value="CATSPERD-E_C"/>
    <property type="match status" value="1"/>
</dbReference>
<comment type="subcellular location">
    <subcellularLocation>
        <location evidence="12">Cell projection</location>
        <location evidence="12">Cilium</location>
        <location evidence="12">Flagellum membrane</location>
        <topology evidence="12">Single-pass type I membrane protein</topology>
    </subcellularLocation>
</comment>
<evidence type="ECO:0000256" key="8">
    <source>
        <dbReference type="ARBA" id="ARBA00023136"/>
    </source>
</evidence>
<evidence type="ECO:0000256" key="3">
    <source>
        <dbReference type="ARBA" id="ARBA00022692"/>
    </source>
</evidence>
<keyword evidence="10" id="KW-0325">Glycoprotein</keyword>
<evidence type="ECO:0000256" key="10">
    <source>
        <dbReference type="ARBA" id="ARBA00023180"/>
    </source>
</evidence>
<keyword evidence="3" id="KW-0812">Transmembrane</keyword>
<dbReference type="GeneID" id="103595108"/>
<evidence type="ECO:0000256" key="1">
    <source>
        <dbReference type="ARBA" id="ARBA00010246"/>
    </source>
</evidence>
<evidence type="ECO:0000256" key="6">
    <source>
        <dbReference type="ARBA" id="ARBA00022989"/>
    </source>
</evidence>
<dbReference type="Pfam" id="PF22844">
    <property type="entry name" value="Beta-prop_CATSPERE"/>
    <property type="match status" value="1"/>
</dbReference>
<keyword evidence="8" id="KW-0472">Membrane</keyword>
<proteinExistence type="inferred from homology"/>
<keyword evidence="9" id="KW-1015">Disulfide bond</keyword>
<dbReference type="Proteomes" id="UP000694923">
    <property type="component" value="Unplaced"/>
</dbReference>